<evidence type="ECO:0000313" key="2">
    <source>
        <dbReference type="EMBL" id="GAA1664920.1"/>
    </source>
</evidence>
<name>A0ABP4RZF4_9ACTN</name>
<keyword evidence="3" id="KW-1185">Reference proteome</keyword>
<dbReference type="EMBL" id="BAAANY010000005">
    <property type="protein sequence ID" value="GAA1664920.1"/>
    <property type="molecule type" value="Genomic_DNA"/>
</dbReference>
<dbReference type="Gene3D" id="2.130.10.10">
    <property type="entry name" value="YVTN repeat-like/Quinoprotein amine dehydrogenase"/>
    <property type="match status" value="1"/>
</dbReference>
<proteinExistence type="predicted"/>
<dbReference type="RefSeq" id="WP_344308067.1">
    <property type="nucleotide sequence ID" value="NZ_BAAANY010000005.1"/>
</dbReference>
<keyword evidence="1" id="KW-0812">Transmembrane</keyword>
<evidence type="ECO:0008006" key="4">
    <source>
        <dbReference type="Google" id="ProtNLM"/>
    </source>
</evidence>
<evidence type="ECO:0000313" key="3">
    <source>
        <dbReference type="Proteomes" id="UP001500618"/>
    </source>
</evidence>
<evidence type="ECO:0000256" key="1">
    <source>
        <dbReference type="SAM" id="Phobius"/>
    </source>
</evidence>
<dbReference type="InterPro" id="IPR036278">
    <property type="entry name" value="Sialidase_sf"/>
</dbReference>
<reference evidence="3" key="1">
    <citation type="journal article" date="2019" name="Int. J. Syst. Evol. Microbiol.">
        <title>The Global Catalogue of Microorganisms (GCM) 10K type strain sequencing project: providing services to taxonomists for standard genome sequencing and annotation.</title>
        <authorList>
            <consortium name="The Broad Institute Genomics Platform"/>
            <consortium name="The Broad Institute Genome Sequencing Center for Infectious Disease"/>
            <person name="Wu L."/>
            <person name="Ma J."/>
        </authorList>
    </citation>
    <scope>NUCLEOTIDE SEQUENCE [LARGE SCALE GENOMIC DNA]</scope>
    <source>
        <strain evidence="3">JCM 14718</strain>
    </source>
</reference>
<dbReference type="InterPro" id="IPR015943">
    <property type="entry name" value="WD40/YVTN_repeat-like_dom_sf"/>
</dbReference>
<keyword evidence="1" id="KW-1133">Transmembrane helix</keyword>
<gene>
    <name evidence="2" type="ORF">GCM10009765_13110</name>
</gene>
<organism evidence="2 3">
    <name type="scientific">Fodinicola feengrottensis</name>
    <dbReference type="NCBI Taxonomy" id="435914"/>
    <lineage>
        <taxon>Bacteria</taxon>
        <taxon>Bacillati</taxon>
        <taxon>Actinomycetota</taxon>
        <taxon>Actinomycetes</taxon>
        <taxon>Mycobacteriales</taxon>
        <taxon>Fodinicola</taxon>
    </lineage>
</organism>
<protein>
    <recommendedName>
        <fullName evidence="4">Exo-alpha-sialidase</fullName>
    </recommendedName>
</protein>
<accession>A0ABP4RZF4</accession>
<dbReference type="SUPFAM" id="SSF50939">
    <property type="entry name" value="Sialidases"/>
    <property type="match status" value="2"/>
</dbReference>
<dbReference type="Proteomes" id="UP001500618">
    <property type="component" value="Unassembled WGS sequence"/>
</dbReference>
<sequence length="457" mass="47433">MSPTEVSEEQIADIRHQVLSAQLPSVQHLRAAAGRRKARNRVGMVAGLAAVTAAVVVGSYGLHGGQSKPRPVAPAAGTYKTDAVPLTGALKIQSLKPASATHIYSVVELKPKQYALARSIDGGKTWASRLLPDPLQNGAWTQPRPLSDGAIQPQPAQVVVLAADTVVIGSMITHDGGTTWTPAGQGGKVAPVDNAPYGDQVLAVGSPVRTVPKNWPMRIRYVAGAKLPSLDAVDPNTDVDHPLTTQPTTQPYNVKRAADGSLWVIGSRSQGVTDMQVSHDSGASWTNASVDDGMTNGYQEFATRDGQTAYLLGAPDSPRANSNQQVPIGLRVSHDGGKTWGARTPIGSGVSEMQNLVVLADGSLVGAGSVVNGQSAQWQMLRSTDGGRTFSKIATLPADPSTTGVGAQLPTGGPVTALPNGGYVFRTNGDAAKGAVPATMVSADGLTWKAVRQPPIK</sequence>
<dbReference type="Gene3D" id="2.120.10.10">
    <property type="match status" value="1"/>
</dbReference>
<dbReference type="CDD" id="cd15482">
    <property type="entry name" value="Sialidase_non-viral"/>
    <property type="match status" value="2"/>
</dbReference>
<feature type="transmembrane region" description="Helical" evidence="1">
    <location>
        <begin position="42"/>
        <end position="62"/>
    </location>
</feature>
<keyword evidence="1" id="KW-0472">Membrane</keyword>
<comment type="caution">
    <text evidence="2">The sequence shown here is derived from an EMBL/GenBank/DDBJ whole genome shotgun (WGS) entry which is preliminary data.</text>
</comment>